<feature type="domain" description="Tyr recombinase" evidence="2">
    <location>
        <begin position="1"/>
        <end position="96"/>
    </location>
</feature>
<comment type="caution">
    <text evidence="3">The sequence shown here is derived from an EMBL/GenBank/DDBJ whole genome shotgun (WGS) entry which is preliminary data.</text>
</comment>
<name>A0A919J2X9_9ACTN</name>
<sequence>MAHPRVVPRSRRCADSSAARVGDDAVRASLAAAASIHLPEWPEALTPHVLRHYCASQLYAGGMDLIAIQEVLGHAWIATTLHYIHIHRTHVEDAWVAGQQRAAERLKGLVTP</sequence>
<evidence type="ECO:0000259" key="2">
    <source>
        <dbReference type="PROSITE" id="PS51898"/>
    </source>
</evidence>
<dbReference type="SUPFAM" id="SSF56349">
    <property type="entry name" value="DNA breaking-rejoining enzymes"/>
    <property type="match status" value="1"/>
</dbReference>
<dbReference type="Gene3D" id="1.10.443.10">
    <property type="entry name" value="Intergrase catalytic core"/>
    <property type="match status" value="1"/>
</dbReference>
<dbReference type="EMBL" id="BOMM01000029">
    <property type="protein sequence ID" value="GIE11514.1"/>
    <property type="molecule type" value="Genomic_DNA"/>
</dbReference>
<evidence type="ECO:0000256" key="1">
    <source>
        <dbReference type="ARBA" id="ARBA00023172"/>
    </source>
</evidence>
<dbReference type="Proteomes" id="UP000598174">
    <property type="component" value="Unassembled WGS sequence"/>
</dbReference>
<organism evidence="3 4">
    <name type="scientific">Paractinoplanes ferrugineus</name>
    <dbReference type="NCBI Taxonomy" id="113564"/>
    <lineage>
        <taxon>Bacteria</taxon>
        <taxon>Bacillati</taxon>
        <taxon>Actinomycetota</taxon>
        <taxon>Actinomycetes</taxon>
        <taxon>Micromonosporales</taxon>
        <taxon>Micromonosporaceae</taxon>
        <taxon>Paractinoplanes</taxon>
    </lineage>
</organism>
<dbReference type="GO" id="GO:0015074">
    <property type="term" value="P:DNA integration"/>
    <property type="evidence" value="ECO:0007669"/>
    <property type="project" value="InterPro"/>
</dbReference>
<dbReference type="RefSeq" id="WP_239117888.1">
    <property type="nucleotide sequence ID" value="NZ_BAAABP010000058.1"/>
</dbReference>
<proteinExistence type="predicted"/>
<keyword evidence="1" id="KW-0233">DNA recombination</keyword>
<accession>A0A919J2X9</accession>
<gene>
    <name evidence="3" type="ORF">Afe05nite_33540</name>
</gene>
<keyword evidence="4" id="KW-1185">Reference proteome</keyword>
<dbReference type="PROSITE" id="PS51898">
    <property type="entry name" value="TYR_RECOMBINASE"/>
    <property type="match status" value="1"/>
</dbReference>
<dbReference type="GO" id="GO:0003677">
    <property type="term" value="F:DNA binding"/>
    <property type="evidence" value="ECO:0007669"/>
    <property type="project" value="InterPro"/>
</dbReference>
<dbReference type="InterPro" id="IPR013762">
    <property type="entry name" value="Integrase-like_cat_sf"/>
</dbReference>
<dbReference type="GO" id="GO:0006310">
    <property type="term" value="P:DNA recombination"/>
    <property type="evidence" value="ECO:0007669"/>
    <property type="project" value="UniProtKB-KW"/>
</dbReference>
<dbReference type="InterPro" id="IPR011010">
    <property type="entry name" value="DNA_brk_join_enz"/>
</dbReference>
<protein>
    <recommendedName>
        <fullName evidence="2">Tyr recombinase domain-containing protein</fullName>
    </recommendedName>
</protein>
<dbReference type="InterPro" id="IPR002104">
    <property type="entry name" value="Integrase_catalytic"/>
</dbReference>
<dbReference type="AlphaFoldDB" id="A0A919J2X9"/>
<reference evidence="3" key="1">
    <citation type="submission" date="2021-01" db="EMBL/GenBank/DDBJ databases">
        <title>Whole genome shotgun sequence of Actinoplanes ferrugineus NBRC 15555.</title>
        <authorList>
            <person name="Komaki H."/>
            <person name="Tamura T."/>
        </authorList>
    </citation>
    <scope>NUCLEOTIDE SEQUENCE</scope>
    <source>
        <strain evidence="3">NBRC 15555</strain>
    </source>
</reference>
<dbReference type="Pfam" id="PF00589">
    <property type="entry name" value="Phage_integrase"/>
    <property type="match status" value="1"/>
</dbReference>
<evidence type="ECO:0000313" key="3">
    <source>
        <dbReference type="EMBL" id="GIE11514.1"/>
    </source>
</evidence>
<evidence type="ECO:0000313" key="4">
    <source>
        <dbReference type="Proteomes" id="UP000598174"/>
    </source>
</evidence>